<gene>
    <name evidence="2" type="ORF">MHSWG343_06520</name>
</gene>
<accession>A0A478FQM2</accession>
<reference evidence="2 3" key="1">
    <citation type="submission" date="2019-01" db="EMBL/GenBank/DDBJ databases">
        <title>Draft genome sequences of Candidatus Mycoplasma haemohominis SWG34-3 identified from a patient with pyrexia, anemia and liver dysfunction.</title>
        <authorList>
            <person name="Sekizuka T."/>
            <person name="Hattori N."/>
            <person name="Katano H."/>
            <person name="Takuma T."/>
            <person name="Ito T."/>
            <person name="Arai N."/>
            <person name="Yanai R."/>
            <person name="Ishii S."/>
            <person name="Miura Y."/>
            <person name="Tokunaga T."/>
            <person name="Watanabe H."/>
            <person name="Nomura N."/>
            <person name="Eguchi J."/>
            <person name="Arai T."/>
            <person name="Hasegawa H."/>
            <person name="Nakamaki T."/>
            <person name="Wakita T."/>
            <person name="Niki Y."/>
            <person name="Kuroda M."/>
        </authorList>
    </citation>
    <scope>NUCLEOTIDE SEQUENCE [LARGE SCALE GENOMIC DNA]</scope>
    <source>
        <strain evidence="2">SWG34-3</strain>
    </source>
</reference>
<organism evidence="2 3">
    <name type="scientific">Candidatus Mycoplasma haematohominis</name>
    <dbReference type="NCBI Taxonomy" id="1494318"/>
    <lineage>
        <taxon>Bacteria</taxon>
        <taxon>Bacillati</taxon>
        <taxon>Mycoplasmatota</taxon>
        <taxon>Mollicutes</taxon>
        <taxon>Mycoplasmataceae</taxon>
        <taxon>Mycoplasma</taxon>
    </lineage>
</organism>
<dbReference type="EMBL" id="BIMN01000003">
    <property type="protein sequence ID" value="GCE63652.1"/>
    <property type="molecule type" value="Genomic_DNA"/>
</dbReference>
<evidence type="ECO:0000313" key="2">
    <source>
        <dbReference type="EMBL" id="GCE63652.1"/>
    </source>
</evidence>
<protein>
    <submittedName>
        <fullName evidence="2">Uncharacterized protein</fullName>
    </submittedName>
</protein>
<proteinExistence type="predicted"/>
<feature type="signal peptide" evidence="1">
    <location>
        <begin position="1"/>
        <end position="26"/>
    </location>
</feature>
<evidence type="ECO:0000313" key="3">
    <source>
        <dbReference type="Proteomes" id="UP000324831"/>
    </source>
</evidence>
<name>A0A478FQM2_9MOLU</name>
<keyword evidence="1" id="KW-0732">Signal</keyword>
<dbReference type="AlphaFoldDB" id="A0A478FQM2"/>
<dbReference type="Proteomes" id="UP000324831">
    <property type="component" value="Unassembled WGS sequence"/>
</dbReference>
<feature type="chain" id="PRO_5019841889" evidence="1">
    <location>
        <begin position="27"/>
        <end position="159"/>
    </location>
</feature>
<comment type="caution">
    <text evidence="2">The sequence shown here is derived from an EMBL/GenBank/DDBJ whole genome shotgun (WGS) entry which is preliminary data.</text>
</comment>
<sequence length="159" mass="17251">MSTQAIAGAAAGAALLGGGGTLAAYAAGAFEKEPVNTYKTQALADDTVKTKEYIGDSTEKIKKNLEGDKNPKYSDTLKGVWDDMADDAKKTMQKPSEEKDNLFSESNLTSKKGEISNFVNKWCEATSRETLQEKPSNETSPEGKKWKAFKDACFYKAST</sequence>
<evidence type="ECO:0000256" key="1">
    <source>
        <dbReference type="SAM" id="SignalP"/>
    </source>
</evidence>